<dbReference type="GeneID" id="111596059"/>
<dbReference type="PRINTS" id="PR01130">
    <property type="entry name" value="DERENTRNSPRT"/>
</dbReference>
<dbReference type="Proteomes" id="UP000504633">
    <property type="component" value="Unplaced"/>
</dbReference>
<feature type="transmembrane region" description="Helical" evidence="8">
    <location>
        <begin position="73"/>
        <end position="93"/>
    </location>
</feature>
<feature type="region of interest" description="Disordered" evidence="7">
    <location>
        <begin position="1"/>
        <end position="40"/>
    </location>
</feature>
<dbReference type="InterPro" id="IPR002259">
    <property type="entry name" value="Eqnu_transpt"/>
</dbReference>
<evidence type="ECO:0000256" key="3">
    <source>
        <dbReference type="ARBA" id="ARBA00022448"/>
    </source>
</evidence>
<dbReference type="CTD" id="33207"/>
<evidence type="ECO:0000313" key="9">
    <source>
        <dbReference type="Proteomes" id="UP000504633"/>
    </source>
</evidence>
<proteinExistence type="inferred from homology"/>
<evidence type="ECO:0000256" key="7">
    <source>
        <dbReference type="SAM" id="MobiDB-lite"/>
    </source>
</evidence>
<keyword evidence="3" id="KW-0813">Transport</keyword>
<evidence type="ECO:0000256" key="1">
    <source>
        <dbReference type="ARBA" id="ARBA00004141"/>
    </source>
</evidence>
<evidence type="ECO:0000256" key="2">
    <source>
        <dbReference type="ARBA" id="ARBA00007965"/>
    </source>
</evidence>
<evidence type="ECO:0000256" key="6">
    <source>
        <dbReference type="ARBA" id="ARBA00023136"/>
    </source>
</evidence>
<dbReference type="PIRSF" id="PIRSF016379">
    <property type="entry name" value="ENT"/>
    <property type="match status" value="1"/>
</dbReference>
<feature type="transmembrane region" description="Helical" evidence="8">
    <location>
        <begin position="187"/>
        <end position="212"/>
    </location>
</feature>
<comment type="subcellular location">
    <subcellularLocation>
        <location evidence="1">Membrane</location>
        <topology evidence="1">Multi-pass membrane protein</topology>
    </subcellularLocation>
</comment>
<sequence length="489" mass="54241">MQRKEDQERLLNAEEGQQSEQEDDSMLGGEQDNASFVPAFSPQYNIDDDERCLLEREQDEVVQLTNAPRSGAALTYCVFYLLGIGTMTPWNFFVTAEDYWKYKFRNTTLNGTQPDEELTPLQKSFTCDLALTATISGTTFLLLNAVYGHYVSLRAKMLGTLFTILVLFGITTGFVEVNTDKWQEQFFLITLIIVVILNTSAATMSGALYGVAGLFPSEYMTAVVSGQALGGIITALAFLLVLAFDAGPSATAFVFFIMGAVLILGCIICYSLMARKAYFQYYLEGGDKFKVISALPPSHSREVEETGVPLEPIFQQVLGKIYVQAACIALLYATTLSVYPAVTILMQSEHSASHTVWSDVYYLPVVNYLFFNCGDYFGRLFAGWLECPRNQYTTLLWTVVRVVLVPCFLCSNSSEHQFLPTLVKHDYTFIAMILIFALSNGYLTNILLIMAPRSVKQHEKELAASIMAASLSVGMAVGSLLSLAFVQML</sequence>
<keyword evidence="6 8" id="KW-0472">Membrane</keyword>
<evidence type="ECO:0000313" key="10">
    <source>
        <dbReference type="RefSeq" id="XP_023165876.2"/>
    </source>
</evidence>
<evidence type="ECO:0000256" key="8">
    <source>
        <dbReference type="SAM" id="Phobius"/>
    </source>
</evidence>
<feature type="compositionally biased region" description="Basic and acidic residues" evidence="7">
    <location>
        <begin position="1"/>
        <end position="12"/>
    </location>
</feature>
<feature type="transmembrane region" description="Helical" evidence="8">
    <location>
        <begin position="250"/>
        <end position="273"/>
    </location>
</feature>
<feature type="transmembrane region" description="Helical" evidence="8">
    <location>
        <begin position="157"/>
        <end position="175"/>
    </location>
</feature>
<dbReference type="PANTHER" id="PTHR10332">
    <property type="entry name" value="EQUILIBRATIVE NUCLEOSIDE TRANSPORTER"/>
    <property type="match status" value="1"/>
</dbReference>
<dbReference type="KEGG" id="dhe:111596059"/>
<dbReference type="InterPro" id="IPR036259">
    <property type="entry name" value="MFS_trans_sf"/>
</dbReference>
<protein>
    <submittedName>
        <fullName evidence="10">Equilibrative nucleoside transporter 3</fullName>
    </submittedName>
</protein>
<dbReference type="GO" id="GO:0005337">
    <property type="term" value="F:nucleoside transmembrane transporter activity"/>
    <property type="evidence" value="ECO:0007669"/>
    <property type="project" value="InterPro"/>
</dbReference>
<name>A0A6J1LM82_DROHY</name>
<dbReference type="RefSeq" id="XP_023165876.2">
    <property type="nucleotide sequence ID" value="XM_023310108.2"/>
</dbReference>
<evidence type="ECO:0000256" key="5">
    <source>
        <dbReference type="ARBA" id="ARBA00022989"/>
    </source>
</evidence>
<feature type="transmembrane region" description="Helical" evidence="8">
    <location>
        <begin position="429"/>
        <end position="450"/>
    </location>
</feature>
<feature type="transmembrane region" description="Helical" evidence="8">
    <location>
        <begin position="394"/>
        <end position="414"/>
    </location>
</feature>
<dbReference type="OrthoDB" id="46396at2759"/>
<dbReference type="OMA" id="KYKFRNT"/>
<gene>
    <name evidence="10" type="primary">LOC111596059</name>
</gene>
<keyword evidence="4 8" id="KW-0812">Transmembrane</keyword>
<dbReference type="SUPFAM" id="SSF103473">
    <property type="entry name" value="MFS general substrate transporter"/>
    <property type="match status" value="1"/>
</dbReference>
<dbReference type="Pfam" id="PF01733">
    <property type="entry name" value="Nucleoside_tran"/>
    <property type="match status" value="1"/>
</dbReference>
<reference evidence="10" key="1">
    <citation type="submission" date="2025-08" db="UniProtKB">
        <authorList>
            <consortium name="RefSeq"/>
        </authorList>
    </citation>
    <scope>IDENTIFICATION</scope>
    <source>
        <strain evidence="10">15085-1641.00</strain>
        <tissue evidence="10">Whole body</tissue>
    </source>
</reference>
<comment type="similarity">
    <text evidence="2">Belongs to the SLC29A/ENT transporter (TC 2.A.57) family.</text>
</comment>
<feature type="transmembrane region" description="Helical" evidence="8">
    <location>
        <begin position="321"/>
        <end position="341"/>
    </location>
</feature>
<feature type="transmembrane region" description="Helical" evidence="8">
    <location>
        <begin position="361"/>
        <end position="382"/>
    </location>
</feature>
<keyword evidence="9" id="KW-1185">Reference proteome</keyword>
<evidence type="ECO:0000256" key="4">
    <source>
        <dbReference type="ARBA" id="ARBA00022692"/>
    </source>
</evidence>
<feature type="transmembrane region" description="Helical" evidence="8">
    <location>
        <begin position="462"/>
        <end position="486"/>
    </location>
</feature>
<dbReference type="AlphaFoldDB" id="A0A6J1LM82"/>
<feature type="transmembrane region" description="Helical" evidence="8">
    <location>
        <begin position="219"/>
        <end position="244"/>
    </location>
</feature>
<accession>A0A6J1LM82</accession>
<feature type="transmembrane region" description="Helical" evidence="8">
    <location>
        <begin position="129"/>
        <end position="150"/>
    </location>
</feature>
<organism evidence="9 10">
    <name type="scientific">Drosophila hydei</name>
    <name type="common">Fruit fly</name>
    <dbReference type="NCBI Taxonomy" id="7224"/>
    <lineage>
        <taxon>Eukaryota</taxon>
        <taxon>Metazoa</taxon>
        <taxon>Ecdysozoa</taxon>
        <taxon>Arthropoda</taxon>
        <taxon>Hexapoda</taxon>
        <taxon>Insecta</taxon>
        <taxon>Pterygota</taxon>
        <taxon>Neoptera</taxon>
        <taxon>Endopterygota</taxon>
        <taxon>Diptera</taxon>
        <taxon>Brachycera</taxon>
        <taxon>Muscomorpha</taxon>
        <taxon>Ephydroidea</taxon>
        <taxon>Drosophilidae</taxon>
        <taxon>Drosophila</taxon>
    </lineage>
</organism>
<dbReference type="PANTHER" id="PTHR10332:SF88">
    <property type="entry name" value="EQUILIBRATIVE NUCLEOSIDE TRANSPORTER 1, ISOFORM A"/>
    <property type="match status" value="1"/>
</dbReference>
<dbReference type="Gene3D" id="1.20.1250.20">
    <property type="entry name" value="MFS general substrate transporter like domains"/>
    <property type="match status" value="1"/>
</dbReference>
<keyword evidence="5 8" id="KW-1133">Transmembrane helix</keyword>
<dbReference type="GO" id="GO:0005886">
    <property type="term" value="C:plasma membrane"/>
    <property type="evidence" value="ECO:0007669"/>
    <property type="project" value="TreeGrafter"/>
</dbReference>